<dbReference type="STRING" id="436010.A0A166MYI7"/>
<dbReference type="OrthoDB" id="7464126at2759"/>
<dbReference type="Gene3D" id="1.25.40.10">
    <property type="entry name" value="Tetratricopeptide repeat domain"/>
    <property type="match status" value="1"/>
</dbReference>
<protein>
    <submittedName>
        <fullName evidence="2">Uncharacterized protein</fullName>
    </submittedName>
</protein>
<keyword evidence="3" id="KW-1185">Reference proteome</keyword>
<organism evidence="2 3">
    <name type="scientific">Athelia psychrophila</name>
    <dbReference type="NCBI Taxonomy" id="1759441"/>
    <lineage>
        <taxon>Eukaryota</taxon>
        <taxon>Fungi</taxon>
        <taxon>Dikarya</taxon>
        <taxon>Basidiomycota</taxon>
        <taxon>Agaricomycotina</taxon>
        <taxon>Agaricomycetes</taxon>
        <taxon>Agaricomycetidae</taxon>
        <taxon>Atheliales</taxon>
        <taxon>Atheliaceae</taxon>
        <taxon>Athelia</taxon>
    </lineage>
</organism>
<feature type="non-terminal residue" evidence="2">
    <location>
        <position position="1"/>
    </location>
</feature>
<name>A0A166MYI7_9AGAM</name>
<sequence>LDSAKKLVRRIGCLPLAVDQAGAFMKQNGFSSANRLNNLYNKQGSKEVSIIRWKNSLTTYEQTSVLAAFTAPLQRLGEIDCDALSLLRVLACFDPENIPLDILILGAEKARACLASNTELASPVSRKEKRPVPGEQGKLQPLTVLQSVNTDTTSAGVPLDLSPLLERICSEEWLRGACSHLKDLSLAQTLHGEKTSLHIHDLIQQVVVQQTAAAHESSEDPYHALAVAILSQAFEMIGDVGSPQAWTECERFVPHVMSLVNHVGALPINLLGLLSARVAEYFVKRGRYNEAAALCQQTLEGQTHQLGAKHLNTLNTVDHLADVYVRQGRYGDAVASYQRALAGREQQLGADHQDTLDTVN</sequence>
<gene>
    <name evidence="2" type="ORF">FIBSPDRAFT_677688</name>
</gene>
<dbReference type="PANTHER" id="PTHR46082">
    <property type="entry name" value="ATP/GTP-BINDING PROTEIN-RELATED"/>
    <property type="match status" value="1"/>
</dbReference>
<dbReference type="InterPro" id="IPR053137">
    <property type="entry name" value="NLR-like"/>
</dbReference>
<dbReference type="Pfam" id="PF13424">
    <property type="entry name" value="TPR_12"/>
    <property type="match status" value="1"/>
</dbReference>
<dbReference type="PANTHER" id="PTHR46082:SF6">
    <property type="entry name" value="AAA+ ATPASE DOMAIN-CONTAINING PROTEIN-RELATED"/>
    <property type="match status" value="1"/>
</dbReference>
<feature type="repeat" description="TPR" evidence="1">
    <location>
        <begin position="314"/>
        <end position="347"/>
    </location>
</feature>
<dbReference type="EMBL" id="KV417526">
    <property type="protein sequence ID" value="KZP24456.1"/>
    <property type="molecule type" value="Genomic_DNA"/>
</dbReference>
<accession>A0A166MYI7</accession>
<reference evidence="2 3" key="1">
    <citation type="journal article" date="2016" name="Mol. Biol. Evol.">
        <title>Comparative Genomics of Early-Diverging Mushroom-Forming Fungi Provides Insights into the Origins of Lignocellulose Decay Capabilities.</title>
        <authorList>
            <person name="Nagy L.G."/>
            <person name="Riley R."/>
            <person name="Tritt A."/>
            <person name="Adam C."/>
            <person name="Daum C."/>
            <person name="Floudas D."/>
            <person name="Sun H."/>
            <person name="Yadav J.S."/>
            <person name="Pangilinan J."/>
            <person name="Larsson K.H."/>
            <person name="Matsuura K."/>
            <person name="Barry K."/>
            <person name="Labutti K."/>
            <person name="Kuo R."/>
            <person name="Ohm R.A."/>
            <person name="Bhattacharya S.S."/>
            <person name="Shirouzu T."/>
            <person name="Yoshinaga Y."/>
            <person name="Martin F.M."/>
            <person name="Grigoriev I.V."/>
            <person name="Hibbett D.S."/>
        </authorList>
    </citation>
    <scope>NUCLEOTIDE SEQUENCE [LARGE SCALE GENOMIC DNA]</scope>
    <source>
        <strain evidence="2 3">CBS 109695</strain>
    </source>
</reference>
<dbReference type="SUPFAM" id="SSF48452">
    <property type="entry name" value="TPR-like"/>
    <property type="match status" value="1"/>
</dbReference>
<evidence type="ECO:0000313" key="2">
    <source>
        <dbReference type="EMBL" id="KZP24456.1"/>
    </source>
</evidence>
<dbReference type="PROSITE" id="PS50005">
    <property type="entry name" value="TPR"/>
    <property type="match status" value="1"/>
</dbReference>
<dbReference type="AlphaFoldDB" id="A0A166MYI7"/>
<evidence type="ECO:0000313" key="3">
    <source>
        <dbReference type="Proteomes" id="UP000076532"/>
    </source>
</evidence>
<dbReference type="InterPro" id="IPR011990">
    <property type="entry name" value="TPR-like_helical_dom_sf"/>
</dbReference>
<keyword evidence="1" id="KW-0802">TPR repeat</keyword>
<evidence type="ECO:0000256" key="1">
    <source>
        <dbReference type="PROSITE-ProRule" id="PRU00339"/>
    </source>
</evidence>
<proteinExistence type="predicted"/>
<dbReference type="InterPro" id="IPR019734">
    <property type="entry name" value="TPR_rpt"/>
</dbReference>
<feature type="non-terminal residue" evidence="2">
    <location>
        <position position="360"/>
    </location>
</feature>
<dbReference type="Proteomes" id="UP000076532">
    <property type="component" value="Unassembled WGS sequence"/>
</dbReference>